<dbReference type="Gene3D" id="3.90.1680.10">
    <property type="entry name" value="SOS response associated peptidase-like"/>
    <property type="match status" value="1"/>
</dbReference>
<keyword evidence="3" id="KW-0227">DNA damage</keyword>
<dbReference type="PANTHER" id="PTHR13604">
    <property type="entry name" value="DC12-RELATED"/>
    <property type="match status" value="1"/>
</dbReference>
<evidence type="ECO:0000256" key="2">
    <source>
        <dbReference type="ARBA" id="ARBA00022670"/>
    </source>
</evidence>
<dbReference type="PANTHER" id="PTHR13604:SF0">
    <property type="entry name" value="ABASIC SITE PROCESSING PROTEIN HMCES"/>
    <property type="match status" value="1"/>
</dbReference>
<dbReference type="InterPro" id="IPR003738">
    <property type="entry name" value="SRAP"/>
</dbReference>
<dbReference type="GO" id="GO:0016829">
    <property type="term" value="F:lyase activity"/>
    <property type="evidence" value="ECO:0007669"/>
    <property type="project" value="UniProtKB-KW"/>
</dbReference>
<dbReference type="GO" id="GO:0006508">
    <property type="term" value="P:proteolysis"/>
    <property type="evidence" value="ECO:0007669"/>
    <property type="project" value="UniProtKB-KW"/>
</dbReference>
<name>A0A3B0UBR9_9ZZZZ</name>
<dbReference type="SUPFAM" id="SSF143081">
    <property type="entry name" value="BB1717-like"/>
    <property type="match status" value="1"/>
</dbReference>
<organism evidence="9">
    <name type="scientific">hydrothermal vent metagenome</name>
    <dbReference type="NCBI Taxonomy" id="652676"/>
    <lineage>
        <taxon>unclassified sequences</taxon>
        <taxon>metagenomes</taxon>
        <taxon>ecological metagenomes</taxon>
    </lineage>
</organism>
<keyword evidence="6" id="KW-0238">DNA-binding</keyword>
<keyword evidence="2" id="KW-0645">Protease</keyword>
<accession>A0A3B0UBR9</accession>
<keyword evidence="7" id="KW-0456">Lyase</keyword>
<dbReference type="GO" id="GO:0008233">
    <property type="term" value="F:peptidase activity"/>
    <property type="evidence" value="ECO:0007669"/>
    <property type="project" value="UniProtKB-KW"/>
</dbReference>
<evidence type="ECO:0000256" key="8">
    <source>
        <dbReference type="SAM" id="MobiDB-lite"/>
    </source>
</evidence>
<keyword evidence="4" id="KW-0378">Hydrolase</keyword>
<proteinExistence type="inferred from homology"/>
<evidence type="ECO:0000256" key="7">
    <source>
        <dbReference type="ARBA" id="ARBA00023239"/>
    </source>
</evidence>
<keyword evidence="5" id="KW-0190">Covalent protein-DNA linkage</keyword>
<protein>
    <submittedName>
        <fullName evidence="9">Gifsy-2 prophage protein</fullName>
    </submittedName>
</protein>
<evidence type="ECO:0000256" key="6">
    <source>
        <dbReference type="ARBA" id="ARBA00023125"/>
    </source>
</evidence>
<dbReference type="AlphaFoldDB" id="A0A3B0UBR9"/>
<dbReference type="GO" id="GO:0003697">
    <property type="term" value="F:single-stranded DNA binding"/>
    <property type="evidence" value="ECO:0007669"/>
    <property type="project" value="InterPro"/>
</dbReference>
<gene>
    <name evidence="9" type="ORF">MNBD_ALPHA11-936</name>
</gene>
<dbReference type="EMBL" id="UOEQ01000430">
    <property type="protein sequence ID" value="VAW22777.1"/>
    <property type="molecule type" value="Genomic_DNA"/>
</dbReference>
<dbReference type="InterPro" id="IPR036590">
    <property type="entry name" value="SRAP-like"/>
</dbReference>
<dbReference type="GO" id="GO:0106300">
    <property type="term" value="P:protein-DNA covalent cross-linking repair"/>
    <property type="evidence" value="ECO:0007669"/>
    <property type="project" value="InterPro"/>
</dbReference>
<evidence type="ECO:0000256" key="1">
    <source>
        <dbReference type="ARBA" id="ARBA00008136"/>
    </source>
</evidence>
<sequence>MCGRFTLLLGWPQIFQLLEGFVSNLNNGTDEKILAYPDRFNIAPTQPILVLARAGEKVEPFLMRWGLVPQWVDNPADFPLIINARSETLAEKTSFKSSLKNQRCIIPASGYYEWSRLPDGTKIPQYITRNDGLPILMAGLHSTWVGEDGEEVDTATIITIAANDDLKNVHHRTPVMLEGENIALWLDSANVNAKEAQKLLIPIADGFMKYHPVSTQVNSPKNDFETLIIPAFEMDQSENKSEQVQKPKKPSQLNLF</sequence>
<feature type="region of interest" description="Disordered" evidence="8">
    <location>
        <begin position="236"/>
        <end position="256"/>
    </location>
</feature>
<comment type="similarity">
    <text evidence="1">Belongs to the SOS response-associated peptidase family.</text>
</comment>
<evidence type="ECO:0000256" key="5">
    <source>
        <dbReference type="ARBA" id="ARBA00023124"/>
    </source>
</evidence>
<evidence type="ECO:0000256" key="4">
    <source>
        <dbReference type="ARBA" id="ARBA00022801"/>
    </source>
</evidence>
<reference evidence="9" key="1">
    <citation type="submission" date="2018-06" db="EMBL/GenBank/DDBJ databases">
        <authorList>
            <person name="Zhirakovskaya E."/>
        </authorList>
    </citation>
    <scope>NUCLEOTIDE SEQUENCE</scope>
</reference>
<evidence type="ECO:0000256" key="3">
    <source>
        <dbReference type="ARBA" id="ARBA00022763"/>
    </source>
</evidence>
<dbReference type="Pfam" id="PF02586">
    <property type="entry name" value="SRAP"/>
    <property type="match status" value="1"/>
</dbReference>
<evidence type="ECO:0000313" key="9">
    <source>
        <dbReference type="EMBL" id="VAW22777.1"/>
    </source>
</evidence>